<proteinExistence type="predicted"/>
<evidence type="ECO:0000313" key="1">
    <source>
        <dbReference type="EMBL" id="ONI14608.1"/>
    </source>
</evidence>
<accession>M5WNA9</accession>
<name>M5WNA9_PRUPE</name>
<dbReference type="HOGENOM" id="CLU_2487633_0_0_1"/>
<keyword evidence="2" id="KW-1185">Reference proteome</keyword>
<dbReference type="Gramene" id="ONI14608">
    <property type="protein sequence ID" value="ONI14608"/>
    <property type="gene ID" value="PRUPE_4G288200"/>
</dbReference>
<protein>
    <submittedName>
        <fullName evidence="1">Uncharacterized protein</fullName>
    </submittedName>
</protein>
<organism evidence="1 2">
    <name type="scientific">Prunus persica</name>
    <name type="common">Peach</name>
    <name type="synonym">Amygdalus persica</name>
    <dbReference type="NCBI Taxonomy" id="3760"/>
    <lineage>
        <taxon>Eukaryota</taxon>
        <taxon>Viridiplantae</taxon>
        <taxon>Streptophyta</taxon>
        <taxon>Embryophyta</taxon>
        <taxon>Tracheophyta</taxon>
        <taxon>Spermatophyta</taxon>
        <taxon>Magnoliopsida</taxon>
        <taxon>eudicotyledons</taxon>
        <taxon>Gunneridae</taxon>
        <taxon>Pentapetalae</taxon>
        <taxon>rosids</taxon>
        <taxon>fabids</taxon>
        <taxon>Rosales</taxon>
        <taxon>Rosaceae</taxon>
        <taxon>Amygdaloideae</taxon>
        <taxon>Amygdaleae</taxon>
        <taxon>Prunus</taxon>
    </lineage>
</organism>
<dbReference type="Proteomes" id="UP000006882">
    <property type="component" value="Chromosome G4"/>
</dbReference>
<reference evidence="1 2" key="1">
    <citation type="journal article" date="2013" name="Nat. Genet.">
        <title>The high-quality draft genome of peach (Prunus persica) identifies unique patterns of genetic diversity, domestication and genome evolution.</title>
        <authorList>
            <consortium name="International Peach Genome Initiative"/>
            <person name="Verde I."/>
            <person name="Abbott A.G."/>
            <person name="Scalabrin S."/>
            <person name="Jung S."/>
            <person name="Shu S."/>
            <person name="Marroni F."/>
            <person name="Zhebentyayeva T."/>
            <person name="Dettori M.T."/>
            <person name="Grimwood J."/>
            <person name="Cattonaro F."/>
            <person name="Zuccolo A."/>
            <person name="Rossini L."/>
            <person name="Jenkins J."/>
            <person name="Vendramin E."/>
            <person name="Meisel L.A."/>
            <person name="Decroocq V."/>
            <person name="Sosinski B."/>
            <person name="Prochnik S."/>
            <person name="Mitros T."/>
            <person name="Policriti A."/>
            <person name="Cipriani G."/>
            <person name="Dondini L."/>
            <person name="Ficklin S."/>
            <person name="Goodstein D.M."/>
            <person name="Xuan P."/>
            <person name="Del Fabbro C."/>
            <person name="Aramini V."/>
            <person name="Copetti D."/>
            <person name="Gonzalez S."/>
            <person name="Horner D.S."/>
            <person name="Falchi R."/>
            <person name="Lucas S."/>
            <person name="Mica E."/>
            <person name="Maldonado J."/>
            <person name="Lazzari B."/>
            <person name="Bielenberg D."/>
            <person name="Pirona R."/>
            <person name="Miculan M."/>
            <person name="Barakat A."/>
            <person name="Testolin R."/>
            <person name="Stella A."/>
            <person name="Tartarini S."/>
            <person name="Tonutti P."/>
            <person name="Arus P."/>
            <person name="Orellana A."/>
            <person name="Wells C."/>
            <person name="Main D."/>
            <person name="Vizzotto G."/>
            <person name="Silva H."/>
            <person name="Salamini F."/>
            <person name="Schmutz J."/>
            <person name="Morgante M."/>
            <person name="Rokhsar D.S."/>
        </authorList>
    </citation>
    <scope>NUCLEOTIDE SEQUENCE [LARGE SCALE GENOMIC DNA]</scope>
    <source>
        <strain evidence="2">cv. Nemared</strain>
    </source>
</reference>
<dbReference type="AlphaFoldDB" id="M5WNA9"/>
<gene>
    <name evidence="1" type="ORF">PRUPE_4G288200</name>
</gene>
<evidence type="ECO:0000313" key="2">
    <source>
        <dbReference type="Proteomes" id="UP000006882"/>
    </source>
</evidence>
<sequence length="87" mass="10075">MKIKPHHKTQLHFFSSHISVKQFSKQFASMSRATVELQSHPAIPNLLSIRSKLPNRKNEEPNLSAPPPPYLHILYYLPFSFCSQVFN</sequence>
<dbReference type="EMBL" id="CM007654">
    <property type="protein sequence ID" value="ONI14608.1"/>
    <property type="molecule type" value="Genomic_DNA"/>
</dbReference>